<dbReference type="EMBL" id="CM029049">
    <property type="protein sequence ID" value="KAG2572559.1"/>
    <property type="molecule type" value="Genomic_DNA"/>
</dbReference>
<feature type="region of interest" description="Disordered" evidence="1">
    <location>
        <begin position="76"/>
        <end position="96"/>
    </location>
</feature>
<organism evidence="2 3">
    <name type="scientific">Panicum virgatum</name>
    <name type="common">Blackwell switchgrass</name>
    <dbReference type="NCBI Taxonomy" id="38727"/>
    <lineage>
        <taxon>Eukaryota</taxon>
        <taxon>Viridiplantae</taxon>
        <taxon>Streptophyta</taxon>
        <taxon>Embryophyta</taxon>
        <taxon>Tracheophyta</taxon>
        <taxon>Spermatophyta</taxon>
        <taxon>Magnoliopsida</taxon>
        <taxon>Liliopsida</taxon>
        <taxon>Poales</taxon>
        <taxon>Poaceae</taxon>
        <taxon>PACMAD clade</taxon>
        <taxon>Panicoideae</taxon>
        <taxon>Panicodae</taxon>
        <taxon>Paniceae</taxon>
        <taxon>Panicinae</taxon>
        <taxon>Panicum</taxon>
        <taxon>Panicum sect. Hiantes</taxon>
    </lineage>
</organism>
<keyword evidence="3" id="KW-1185">Reference proteome</keyword>
<protein>
    <submittedName>
        <fullName evidence="2">Uncharacterized protein</fullName>
    </submittedName>
</protein>
<evidence type="ECO:0000313" key="2">
    <source>
        <dbReference type="EMBL" id="KAG2572559.1"/>
    </source>
</evidence>
<dbReference type="Proteomes" id="UP000823388">
    <property type="component" value="Chromosome 7K"/>
</dbReference>
<gene>
    <name evidence="2" type="ORF">PVAP13_7KG187000</name>
</gene>
<evidence type="ECO:0000313" key="3">
    <source>
        <dbReference type="Proteomes" id="UP000823388"/>
    </source>
</evidence>
<proteinExistence type="predicted"/>
<dbReference type="PANTHER" id="PTHR34808:SF9">
    <property type="entry name" value="OS04G0458800 PROTEIN"/>
    <property type="match status" value="1"/>
</dbReference>
<dbReference type="PANTHER" id="PTHR34808">
    <property type="entry name" value="EXPRESSED PROTEIN"/>
    <property type="match status" value="1"/>
</dbReference>
<accession>A0A8T0QID8</accession>
<reference evidence="2" key="1">
    <citation type="submission" date="2020-05" db="EMBL/GenBank/DDBJ databases">
        <title>WGS assembly of Panicum virgatum.</title>
        <authorList>
            <person name="Lovell J.T."/>
            <person name="Jenkins J."/>
            <person name="Shu S."/>
            <person name="Juenger T.E."/>
            <person name="Schmutz J."/>
        </authorList>
    </citation>
    <scope>NUCLEOTIDE SEQUENCE</scope>
    <source>
        <strain evidence="2">AP13</strain>
    </source>
</reference>
<dbReference type="AlphaFoldDB" id="A0A8T0QID8"/>
<comment type="caution">
    <text evidence="2">The sequence shown here is derived from an EMBL/GenBank/DDBJ whole genome shotgun (WGS) entry which is preliminary data.</text>
</comment>
<sequence>MSSIERQEDTIGSLDCYCSGGLLEAPTLSSKEIKHAREQALKILNTKSPEEAFKTFTEGSETKADHLLREKVEAATMMPPNAADAKPNTVQPSPKN</sequence>
<evidence type="ECO:0000256" key="1">
    <source>
        <dbReference type="SAM" id="MobiDB-lite"/>
    </source>
</evidence>
<name>A0A8T0QID8_PANVG</name>